<dbReference type="EMBL" id="CM042025">
    <property type="protein sequence ID" value="KAI3807084.1"/>
    <property type="molecule type" value="Genomic_DNA"/>
</dbReference>
<organism evidence="1 2">
    <name type="scientific">Smallanthus sonchifolius</name>
    <dbReference type="NCBI Taxonomy" id="185202"/>
    <lineage>
        <taxon>Eukaryota</taxon>
        <taxon>Viridiplantae</taxon>
        <taxon>Streptophyta</taxon>
        <taxon>Embryophyta</taxon>
        <taxon>Tracheophyta</taxon>
        <taxon>Spermatophyta</taxon>
        <taxon>Magnoliopsida</taxon>
        <taxon>eudicotyledons</taxon>
        <taxon>Gunneridae</taxon>
        <taxon>Pentapetalae</taxon>
        <taxon>asterids</taxon>
        <taxon>campanulids</taxon>
        <taxon>Asterales</taxon>
        <taxon>Asteraceae</taxon>
        <taxon>Asteroideae</taxon>
        <taxon>Heliantheae alliance</taxon>
        <taxon>Millerieae</taxon>
        <taxon>Smallanthus</taxon>
    </lineage>
</organism>
<name>A0ACB9IFQ5_9ASTR</name>
<comment type="caution">
    <text evidence="1">The sequence shown here is derived from an EMBL/GenBank/DDBJ whole genome shotgun (WGS) entry which is preliminary data.</text>
</comment>
<evidence type="ECO:0000313" key="1">
    <source>
        <dbReference type="EMBL" id="KAI3807084.1"/>
    </source>
</evidence>
<proteinExistence type="predicted"/>
<gene>
    <name evidence="1" type="ORF">L1987_23006</name>
</gene>
<reference evidence="1 2" key="2">
    <citation type="journal article" date="2022" name="Mol. Ecol. Resour.">
        <title>The genomes of chicory, endive, great burdock and yacon provide insights into Asteraceae paleo-polyploidization history and plant inulin production.</title>
        <authorList>
            <person name="Fan W."/>
            <person name="Wang S."/>
            <person name="Wang H."/>
            <person name="Wang A."/>
            <person name="Jiang F."/>
            <person name="Liu H."/>
            <person name="Zhao H."/>
            <person name="Xu D."/>
            <person name="Zhang Y."/>
        </authorList>
    </citation>
    <scope>NUCLEOTIDE SEQUENCE [LARGE SCALE GENOMIC DNA]</scope>
    <source>
        <strain evidence="2">cv. Yunnan</strain>
        <tissue evidence="1">Leaves</tissue>
    </source>
</reference>
<protein>
    <submittedName>
        <fullName evidence="1">Uncharacterized protein</fullName>
    </submittedName>
</protein>
<sequence>MKVLLSKRSSSGVTISSELQATTLEDGQMLNVIGTPGLFDSSLDYEFIGKEIVKCINMAQDGVDAFLVVVSTFSRFSEEEKAAISSLRTLFGSKVYDYMMVVFTGGDQIQEEGQTLEDFLCDAPEALNETLSLCGSRHLLFDNKTDDETKKVNQVKELLSLVNMVSGKNGGKPYTNEIFTEMKVDSKLKETALKLEQQLAEERAACVKAEKKAKAPQKKSDDKKRKLKEKLVKAEKKNKEIQQQREEERRRNEGHWCLSTQTPTGILDHPTYNIPKQLPPPFTNGVLKRLPPQFPPP</sequence>
<dbReference type="Proteomes" id="UP001056120">
    <property type="component" value="Linkage Group LG08"/>
</dbReference>
<keyword evidence="2" id="KW-1185">Reference proteome</keyword>
<evidence type="ECO:0000313" key="2">
    <source>
        <dbReference type="Proteomes" id="UP001056120"/>
    </source>
</evidence>
<reference evidence="2" key="1">
    <citation type="journal article" date="2022" name="Mol. Ecol. Resour.">
        <title>The genomes of chicory, endive, great burdock and yacon provide insights into Asteraceae palaeo-polyploidization history and plant inulin production.</title>
        <authorList>
            <person name="Fan W."/>
            <person name="Wang S."/>
            <person name="Wang H."/>
            <person name="Wang A."/>
            <person name="Jiang F."/>
            <person name="Liu H."/>
            <person name="Zhao H."/>
            <person name="Xu D."/>
            <person name="Zhang Y."/>
        </authorList>
    </citation>
    <scope>NUCLEOTIDE SEQUENCE [LARGE SCALE GENOMIC DNA]</scope>
    <source>
        <strain evidence="2">cv. Yunnan</strain>
    </source>
</reference>
<accession>A0ACB9IFQ5</accession>